<evidence type="ECO:0000256" key="1">
    <source>
        <dbReference type="PROSITE-ProRule" id="PRU00325"/>
    </source>
</evidence>
<accession>A0ABD4Z3C1</accession>
<comment type="caution">
    <text evidence="3">The sequence shown here is derived from an EMBL/GenBank/DDBJ whole genome shotgun (WGS) entry which is preliminary data.</text>
</comment>
<gene>
    <name evidence="3" type="ORF">QPL79_00325</name>
</gene>
<proteinExistence type="predicted"/>
<keyword evidence="1" id="KW-0862">Zinc</keyword>
<evidence type="ECO:0000313" key="4">
    <source>
        <dbReference type="Proteomes" id="UP001529235"/>
    </source>
</evidence>
<dbReference type="GO" id="GO:0008270">
    <property type="term" value="F:zinc ion binding"/>
    <property type="evidence" value="ECO:0007669"/>
    <property type="project" value="UniProtKB-KW"/>
</dbReference>
<keyword evidence="1" id="KW-0863">Zinc-finger</keyword>
<dbReference type="EMBL" id="JASNVW010000001">
    <property type="protein sequence ID" value="MDK6027816.1"/>
    <property type="molecule type" value="Genomic_DNA"/>
</dbReference>
<reference evidence="3 4" key="1">
    <citation type="submission" date="2023-05" db="EMBL/GenBank/DDBJ databases">
        <title>A new hyperthermophilic archaea 'Ignisphaera cupida' sp. nov. and description of the family 'Ignisphaeraceae' fam. nov.</title>
        <authorList>
            <person name="Podosokorskaya O.A."/>
            <person name="Elcheninov A.G."/>
            <person name="Klukina A."/>
            <person name="Merkel A.Y."/>
        </authorList>
    </citation>
    <scope>NUCLEOTIDE SEQUENCE [LARGE SCALE GENOMIC DNA]</scope>
    <source>
        <strain evidence="3 4">4213-co</strain>
    </source>
</reference>
<keyword evidence="4" id="KW-1185">Reference proteome</keyword>
<dbReference type="AlphaFoldDB" id="A0ABD4Z3C1"/>
<sequence>MNRFKNYDKLLEALRNRRFVLLVDKNSGVTINVFKGFNKDYVVSPCRLCTCTDFVIHFIQGKRGYPCYHVIGFYIAYKEQKITKLELDLSTIKDIVLEIALQGFSKTLRKHLSSVLRK</sequence>
<feature type="domain" description="SWIM-type" evidence="2">
    <location>
        <begin position="41"/>
        <end position="78"/>
    </location>
</feature>
<dbReference type="Proteomes" id="UP001529235">
    <property type="component" value="Unassembled WGS sequence"/>
</dbReference>
<dbReference type="InterPro" id="IPR007527">
    <property type="entry name" value="Znf_SWIM"/>
</dbReference>
<evidence type="ECO:0000259" key="2">
    <source>
        <dbReference type="PROSITE" id="PS50966"/>
    </source>
</evidence>
<dbReference type="RefSeq" id="WP_285272798.1">
    <property type="nucleotide sequence ID" value="NZ_JASNVW010000001.1"/>
</dbReference>
<organism evidence="3 4">
    <name type="scientific">Ignisphaera cupida</name>
    <dbReference type="NCBI Taxonomy" id="3050454"/>
    <lineage>
        <taxon>Archaea</taxon>
        <taxon>Thermoproteota</taxon>
        <taxon>Thermoprotei</taxon>
        <taxon>Desulfurococcales</taxon>
        <taxon>Desulfurococcaceae</taxon>
        <taxon>Ignisphaera</taxon>
    </lineage>
</organism>
<dbReference type="PROSITE" id="PS50966">
    <property type="entry name" value="ZF_SWIM"/>
    <property type="match status" value="1"/>
</dbReference>
<name>A0ABD4Z3C1_9CREN</name>
<evidence type="ECO:0000313" key="3">
    <source>
        <dbReference type="EMBL" id="MDK6027816.1"/>
    </source>
</evidence>
<keyword evidence="1" id="KW-0479">Metal-binding</keyword>
<protein>
    <recommendedName>
        <fullName evidence="2">SWIM-type domain-containing protein</fullName>
    </recommendedName>
</protein>